<dbReference type="Gene3D" id="1.10.8.1180">
    <property type="match status" value="3"/>
</dbReference>
<dbReference type="RefSeq" id="WP_084197660.1">
    <property type="nucleotide sequence ID" value="NZ_BMYL01000006.1"/>
</dbReference>
<organism evidence="3 4">
    <name type="scientific">Halioglobus japonicus</name>
    <dbReference type="NCBI Taxonomy" id="930805"/>
    <lineage>
        <taxon>Bacteria</taxon>
        <taxon>Pseudomonadati</taxon>
        <taxon>Pseudomonadota</taxon>
        <taxon>Gammaproteobacteria</taxon>
        <taxon>Cellvibrionales</taxon>
        <taxon>Halieaceae</taxon>
        <taxon>Halioglobus</taxon>
    </lineage>
</organism>
<dbReference type="AlphaFoldDB" id="A0AAP8MBH8"/>
<sequence>MSESSLVPERQLVFSPGLAATIGLEEAILLQHLQQLFEHRDAQLRDNFAWLNISRDYLLHSLPFWNAVDLHRISRSLVDKGVILVESPPLHSANHLLFALNEPAQRAPAPTPAMADEPAPTRRSAGLLPVHWSPSEDLLQMLALNHNIPRQFALDQLEDFIFYWRERGETSHAWENKFRQHVLGNWRHQQQTTRSNASDFDVKAPQRLGREWRPSEDALEIMARSGIDRDFIDQAVPEFILYWRERGAAPKELNSKFIQHIRIQWARYSSGLEHSTEPKRIVNHWQPSEDVFDILRMSHIDLDFAKSLLPEFIVYWKDTNQAHTSWNSKFLQHVKHHWAKRHQLQQSDQSHGGQQGTHPTGRTRDRSLEDDLNDTSWAS</sequence>
<gene>
    <name evidence="3" type="ORF">C0029_17235</name>
</gene>
<comment type="caution">
    <text evidence="3">The sequence shown here is derived from an EMBL/GenBank/DDBJ whole genome shotgun (WGS) entry which is preliminary data.</text>
</comment>
<accession>A0AAP8MBH8</accession>
<protein>
    <recommendedName>
        <fullName evidence="2">DnaT DNA-binding domain-containing protein</fullName>
    </recommendedName>
</protein>
<feature type="domain" description="DnaT DNA-binding" evidence="2">
    <location>
        <begin position="129"/>
        <end position="193"/>
    </location>
</feature>
<evidence type="ECO:0000313" key="3">
    <source>
        <dbReference type="EMBL" id="PLW84746.1"/>
    </source>
</evidence>
<feature type="domain" description="DnaT DNA-binding" evidence="2">
    <location>
        <begin position="207"/>
        <end position="270"/>
    </location>
</feature>
<feature type="domain" description="DnaT DNA-binding" evidence="2">
    <location>
        <begin position="281"/>
        <end position="345"/>
    </location>
</feature>
<evidence type="ECO:0000313" key="4">
    <source>
        <dbReference type="Proteomes" id="UP000235162"/>
    </source>
</evidence>
<proteinExistence type="predicted"/>
<dbReference type="KEGG" id="hja:BST95_00140"/>
<dbReference type="InterPro" id="IPR040480">
    <property type="entry name" value="DnaT_DNA_bind"/>
</dbReference>
<evidence type="ECO:0000259" key="2">
    <source>
        <dbReference type="Pfam" id="PF17948"/>
    </source>
</evidence>
<dbReference type="EMBL" id="PKUR01000005">
    <property type="protein sequence ID" value="PLW84746.1"/>
    <property type="molecule type" value="Genomic_DNA"/>
</dbReference>
<feature type="region of interest" description="Disordered" evidence="1">
    <location>
        <begin position="341"/>
        <end position="379"/>
    </location>
</feature>
<name>A0AAP8MBH8_9GAMM</name>
<dbReference type="Pfam" id="PF17948">
    <property type="entry name" value="DnaT"/>
    <property type="match status" value="3"/>
</dbReference>
<evidence type="ECO:0000256" key="1">
    <source>
        <dbReference type="SAM" id="MobiDB-lite"/>
    </source>
</evidence>
<keyword evidence="4" id="KW-1185">Reference proteome</keyword>
<dbReference type="Proteomes" id="UP000235162">
    <property type="component" value="Unassembled WGS sequence"/>
</dbReference>
<reference evidence="3 4" key="1">
    <citation type="submission" date="2018-01" db="EMBL/GenBank/DDBJ databases">
        <title>The draft genome sequence of Halioglobus japonicus S1-36.</title>
        <authorList>
            <person name="Du Z.-J."/>
            <person name="Shi M.-J."/>
        </authorList>
    </citation>
    <scope>NUCLEOTIDE SEQUENCE [LARGE SCALE GENOMIC DNA]</scope>
    <source>
        <strain evidence="3 4">S1-36</strain>
    </source>
</reference>